<dbReference type="InterPro" id="IPR011009">
    <property type="entry name" value="Kinase-like_dom_sf"/>
</dbReference>
<evidence type="ECO:0000313" key="3">
    <source>
        <dbReference type="Ensembl" id="ENSJJAP00000002415.1"/>
    </source>
</evidence>
<dbReference type="OMA" id="SEFREWA"/>
<dbReference type="InterPro" id="IPR050839">
    <property type="entry name" value="Rho-assoc_Ser/Thr_Kinase"/>
</dbReference>
<proteinExistence type="predicted"/>
<dbReference type="Ensembl" id="ENSJJAT00000004734.1">
    <property type="protein sequence ID" value="ENSJJAP00000002415.1"/>
    <property type="gene ID" value="ENSJJAG00000004112.1"/>
</dbReference>
<dbReference type="GO" id="GO:0005737">
    <property type="term" value="C:cytoplasm"/>
    <property type="evidence" value="ECO:0007669"/>
    <property type="project" value="TreeGrafter"/>
</dbReference>
<keyword evidence="2" id="KW-0418">Kinase</keyword>
<dbReference type="Gene3D" id="3.30.200.20">
    <property type="entry name" value="Phosphorylase Kinase, domain 1"/>
    <property type="match status" value="2"/>
</dbReference>
<dbReference type="GO" id="GO:0031032">
    <property type="term" value="P:actomyosin structure organization"/>
    <property type="evidence" value="ECO:0007669"/>
    <property type="project" value="TreeGrafter"/>
</dbReference>
<dbReference type="SUPFAM" id="SSF56112">
    <property type="entry name" value="Protein kinase-like (PK-like)"/>
    <property type="match status" value="1"/>
</dbReference>
<dbReference type="GO" id="GO:0005856">
    <property type="term" value="C:cytoskeleton"/>
    <property type="evidence" value="ECO:0007669"/>
    <property type="project" value="TreeGrafter"/>
</dbReference>
<name>A0A8C5NVD6_JACJA</name>
<protein>
    <submittedName>
        <fullName evidence="3">Uncharacterized protein</fullName>
    </submittedName>
</protein>
<organism evidence="3 4">
    <name type="scientific">Jaculus jaculus</name>
    <name type="common">Lesser Egyptian jerboa</name>
    <dbReference type="NCBI Taxonomy" id="51337"/>
    <lineage>
        <taxon>Eukaryota</taxon>
        <taxon>Metazoa</taxon>
        <taxon>Chordata</taxon>
        <taxon>Craniata</taxon>
        <taxon>Vertebrata</taxon>
        <taxon>Euteleostomi</taxon>
        <taxon>Mammalia</taxon>
        <taxon>Eutheria</taxon>
        <taxon>Euarchontoglires</taxon>
        <taxon>Glires</taxon>
        <taxon>Rodentia</taxon>
        <taxon>Myomorpha</taxon>
        <taxon>Dipodoidea</taxon>
        <taxon>Dipodidae</taxon>
        <taxon>Dipodinae</taxon>
        <taxon>Jaculus</taxon>
    </lineage>
</organism>
<keyword evidence="1" id="KW-0723">Serine/threonine-protein kinase</keyword>
<dbReference type="GO" id="GO:0004674">
    <property type="term" value="F:protein serine/threonine kinase activity"/>
    <property type="evidence" value="ECO:0007669"/>
    <property type="project" value="UniProtKB-KW"/>
</dbReference>
<evidence type="ECO:0000313" key="4">
    <source>
        <dbReference type="Proteomes" id="UP000694385"/>
    </source>
</evidence>
<dbReference type="AlphaFoldDB" id="A0A8C5NVD6"/>
<keyword evidence="4" id="KW-1185">Reference proteome</keyword>
<evidence type="ECO:0000256" key="2">
    <source>
        <dbReference type="ARBA" id="ARBA00022777"/>
    </source>
</evidence>
<keyword evidence="2" id="KW-0808">Transferase</keyword>
<reference evidence="3" key="1">
    <citation type="submission" date="2025-08" db="UniProtKB">
        <authorList>
            <consortium name="Ensembl"/>
        </authorList>
    </citation>
    <scope>IDENTIFICATION</scope>
</reference>
<sequence length="139" mass="16156">MSAEVRLRRLQQLVLDPGFLGLEPLLDLLLGVHQELGASHLAQDKYVADFLQWAEPIATRLKEVRLQRDDFEILKVIGRGAFSEVSCFREERDVLVNGDRRWITQLHFAFQDENYLYLVMEYYVGGDLLTLLSKFGERI</sequence>
<evidence type="ECO:0000256" key="1">
    <source>
        <dbReference type="ARBA" id="ARBA00022527"/>
    </source>
</evidence>
<reference evidence="3" key="2">
    <citation type="submission" date="2025-09" db="UniProtKB">
        <authorList>
            <consortium name="Ensembl"/>
        </authorList>
    </citation>
    <scope>IDENTIFICATION</scope>
</reference>
<dbReference type="Proteomes" id="UP000694385">
    <property type="component" value="Unassembled WGS sequence"/>
</dbReference>
<dbReference type="PANTHER" id="PTHR22988:SF79">
    <property type="entry name" value="LOW QUALITY PROTEIN: MYOTONIN-PROTEIN KINASE"/>
    <property type="match status" value="1"/>
</dbReference>
<dbReference type="GeneTree" id="ENSGT00940000162019"/>
<dbReference type="PANTHER" id="PTHR22988">
    <property type="entry name" value="MYOTONIC DYSTROPHY S/T KINASE-RELATED"/>
    <property type="match status" value="1"/>
</dbReference>
<accession>A0A8C5NVD6</accession>
<dbReference type="Gene3D" id="1.10.510.10">
    <property type="entry name" value="Transferase(Phosphotransferase) domain 1"/>
    <property type="match status" value="1"/>
</dbReference>